<dbReference type="GO" id="GO:0003677">
    <property type="term" value="F:DNA binding"/>
    <property type="evidence" value="ECO:0007669"/>
    <property type="project" value="InterPro"/>
</dbReference>
<accession>A0A2W4WHP7</accession>
<dbReference type="SUPFAM" id="SSF47413">
    <property type="entry name" value="lambda repressor-like DNA-binding domains"/>
    <property type="match status" value="1"/>
</dbReference>
<dbReference type="CDD" id="cd00093">
    <property type="entry name" value="HTH_XRE"/>
    <property type="match status" value="1"/>
</dbReference>
<sequence>MGKAGKTLGQVLEKYSISQTNLANALGVGRSNIYRWINEVRDPNSETVLRIVAALEKINPNAAKEFKNLYMSD</sequence>
<dbReference type="Gene3D" id="1.10.260.40">
    <property type="entry name" value="lambda repressor-like DNA-binding domains"/>
    <property type="match status" value="1"/>
</dbReference>
<reference evidence="2 3" key="2">
    <citation type="submission" date="2018-06" db="EMBL/GenBank/DDBJ databases">
        <title>Metagenomic assembly of (sub)arctic Cyanobacteria and their associated microbiome from non-axenic cultures.</title>
        <authorList>
            <person name="Baurain D."/>
        </authorList>
    </citation>
    <scope>NUCLEOTIDE SEQUENCE [LARGE SCALE GENOMIC DNA]</scope>
    <source>
        <strain evidence="2">ULC066bin1</strain>
    </source>
</reference>
<organism evidence="2 3">
    <name type="scientific">Pseudanabaena frigida</name>
    <dbReference type="NCBI Taxonomy" id="945775"/>
    <lineage>
        <taxon>Bacteria</taxon>
        <taxon>Bacillati</taxon>
        <taxon>Cyanobacteriota</taxon>
        <taxon>Cyanophyceae</taxon>
        <taxon>Pseudanabaenales</taxon>
        <taxon>Pseudanabaenaceae</taxon>
        <taxon>Pseudanabaena</taxon>
    </lineage>
</organism>
<name>A0A2W4WHP7_9CYAN</name>
<dbReference type="EMBL" id="QBML01000006">
    <property type="protein sequence ID" value="PZO42697.1"/>
    <property type="molecule type" value="Genomic_DNA"/>
</dbReference>
<reference evidence="2 3" key="1">
    <citation type="submission" date="2018-04" db="EMBL/GenBank/DDBJ databases">
        <authorList>
            <person name="Go L.Y."/>
            <person name="Mitchell J.A."/>
        </authorList>
    </citation>
    <scope>NUCLEOTIDE SEQUENCE [LARGE SCALE GENOMIC DNA]</scope>
    <source>
        <strain evidence="2">ULC066bin1</strain>
    </source>
</reference>
<dbReference type="InterPro" id="IPR001387">
    <property type="entry name" value="Cro/C1-type_HTH"/>
</dbReference>
<dbReference type="PROSITE" id="PS50943">
    <property type="entry name" value="HTH_CROC1"/>
    <property type="match status" value="1"/>
</dbReference>
<comment type="caution">
    <text evidence="2">The sequence shown here is derived from an EMBL/GenBank/DDBJ whole genome shotgun (WGS) entry which is preliminary data.</text>
</comment>
<gene>
    <name evidence="2" type="ORF">DCF19_06580</name>
</gene>
<protein>
    <submittedName>
        <fullName evidence="2">XRE family transcriptional regulator</fullName>
    </submittedName>
</protein>
<evidence type="ECO:0000313" key="2">
    <source>
        <dbReference type="EMBL" id="PZO42697.1"/>
    </source>
</evidence>
<evidence type="ECO:0000259" key="1">
    <source>
        <dbReference type="PROSITE" id="PS50943"/>
    </source>
</evidence>
<feature type="domain" description="HTH cro/C1-type" evidence="1">
    <location>
        <begin position="13"/>
        <end position="63"/>
    </location>
</feature>
<dbReference type="Proteomes" id="UP000249467">
    <property type="component" value="Unassembled WGS sequence"/>
</dbReference>
<dbReference type="AlphaFoldDB" id="A0A2W4WHP7"/>
<dbReference type="InterPro" id="IPR010982">
    <property type="entry name" value="Lambda_DNA-bd_dom_sf"/>
</dbReference>
<proteinExistence type="predicted"/>
<dbReference type="Pfam" id="PF01381">
    <property type="entry name" value="HTH_3"/>
    <property type="match status" value="1"/>
</dbReference>
<evidence type="ECO:0000313" key="3">
    <source>
        <dbReference type="Proteomes" id="UP000249467"/>
    </source>
</evidence>
<dbReference type="SMART" id="SM00530">
    <property type="entry name" value="HTH_XRE"/>
    <property type="match status" value="1"/>
</dbReference>